<evidence type="ECO:0000313" key="2">
    <source>
        <dbReference type="EMBL" id="SHK28059.1"/>
    </source>
</evidence>
<reference evidence="2 3" key="1">
    <citation type="submission" date="2016-11" db="EMBL/GenBank/DDBJ databases">
        <authorList>
            <person name="Jaros S."/>
            <person name="Januszkiewicz K."/>
            <person name="Wedrychowicz H."/>
        </authorList>
    </citation>
    <scope>NUCLEOTIDE SEQUENCE [LARGE SCALE GENOMIC DNA]</scope>
    <source>
        <strain evidence="2 3">DSM 15212</strain>
    </source>
</reference>
<dbReference type="OrthoDB" id="9815086at2"/>
<dbReference type="InterPro" id="IPR032806">
    <property type="entry name" value="YbfD_N"/>
</dbReference>
<dbReference type="NCBIfam" id="NF033564">
    <property type="entry name" value="transpos_ISAs1"/>
    <property type="match status" value="1"/>
</dbReference>
<sequence length="177" mass="20656">MEENKKLKKINDNYFQKRRFDICVEPIIYKYEKGLDITMSIEDFKATFGKIKDFRQPWKTKHKLIEILFIAVVATIANADGWIEIGDFAEDKEQWLRKYLSLKNGVPSHDTFKRVFENIDSDAFNKAFIDWTRKMSDHTDGRIVAVDGKTSRRSHDGEKGAIHLVNAWVDENDIILG</sequence>
<dbReference type="PANTHER" id="PTHR30298:SF0">
    <property type="entry name" value="PROTEIN YBFL-RELATED"/>
    <property type="match status" value="1"/>
</dbReference>
<dbReference type="EMBL" id="FRAG01000042">
    <property type="protein sequence ID" value="SHK28059.1"/>
    <property type="molecule type" value="Genomic_DNA"/>
</dbReference>
<feature type="domain" description="H repeat-associated protein N-terminal" evidence="1">
    <location>
        <begin position="47"/>
        <end position="132"/>
    </location>
</feature>
<dbReference type="Proteomes" id="UP000184465">
    <property type="component" value="Unassembled WGS sequence"/>
</dbReference>
<name>A0A1M6R6D8_PARC5</name>
<keyword evidence="3" id="KW-1185">Reference proteome</keyword>
<dbReference type="InterPro" id="IPR047647">
    <property type="entry name" value="ISAs1_transpos"/>
</dbReference>
<evidence type="ECO:0000313" key="3">
    <source>
        <dbReference type="Proteomes" id="UP000184465"/>
    </source>
</evidence>
<dbReference type="PANTHER" id="PTHR30298">
    <property type="entry name" value="H REPEAT-ASSOCIATED PREDICTED TRANSPOSASE"/>
    <property type="match status" value="1"/>
</dbReference>
<evidence type="ECO:0000259" key="1">
    <source>
        <dbReference type="Pfam" id="PF13808"/>
    </source>
</evidence>
<dbReference type="STRING" id="1121301.SAMN02745912_02857"/>
<dbReference type="InterPro" id="IPR051698">
    <property type="entry name" value="Transposase_11-like"/>
</dbReference>
<organism evidence="2 3">
    <name type="scientific">Paramaledivibacter caminithermalis (strain DSM 15212 / CIP 107654 / DViRD3)</name>
    <name type="common">Clostridium caminithermale</name>
    <dbReference type="NCBI Taxonomy" id="1121301"/>
    <lineage>
        <taxon>Bacteria</taxon>
        <taxon>Bacillati</taxon>
        <taxon>Bacillota</taxon>
        <taxon>Clostridia</taxon>
        <taxon>Peptostreptococcales</taxon>
        <taxon>Caminicellaceae</taxon>
        <taxon>Paramaledivibacter</taxon>
    </lineage>
</organism>
<gene>
    <name evidence="2" type="ORF">SAMN02745912_02857</name>
</gene>
<accession>A0A1M6R6D8</accession>
<proteinExistence type="predicted"/>
<dbReference type="AlphaFoldDB" id="A0A1M6R6D8"/>
<dbReference type="Pfam" id="PF13808">
    <property type="entry name" value="DDE_Tnp_1_assoc"/>
    <property type="match status" value="1"/>
</dbReference>
<protein>
    <submittedName>
        <fullName evidence="2">DDE_Tnp_1-associated</fullName>
    </submittedName>
</protein>